<evidence type="ECO:0000313" key="2">
    <source>
        <dbReference type="Proteomes" id="UP000007350"/>
    </source>
</evidence>
<dbReference type="OrthoDB" id="10471464at2759"/>
<comment type="caution">
    <text evidence="1">The sequence shown here is derived from an EMBL/GenBank/DDBJ whole genome shotgun (WGS) entry which is preliminary data.</text>
</comment>
<dbReference type="EMBL" id="AHKC01010240">
    <property type="protein sequence ID" value="EKF32174.1"/>
    <property type="molecule type" value="Genomic_DNA"/>
</dbReference>
<dbReference type="AlphaFoldDB" id="K2N2L3"/>
<keyword evidence="2" id="KW-1185">Reference proteome</keyword>
<sequence>MHSRTALPETTHLSRSNHKAASRDPQLFLYCVDDLLRRLDNIYSASAAMYAVELTPVASGADIHACAAAMQPALPLITTWAAEHNLKNDVGMSEAAAFYISSHTRSNKEMVDLHLGSGNLRIQSCPVRLLGNTIARLPNFGTHTSTAAKQTMPRRYQLRLVAQAGASHYTMRFFSIGNVHRALLYSAEAIAPCLAPAYLHIIEVRYRDSSKTSLGLSASTEDTSVYLEANLLPLPRVLWLRAITQYERYICPHDHGELRSLHLLGKNDYVHA</sequence>
<name>K2N2L3_TRYCR</name>
<reference evidence="1 2" key="1">
    <citation type="journal article" date="2012" name="BMC Genomics">
        <title>Comparative genomic analysis of human infective Trypanosoma cruzi lineages with the bat-restricted subspecies T. cruzi marinkellei.</title>
        <authorList>
            <person name="Franzen O."/>
            <person name="Talavera-Lopez C."/>
            <person name="Ochaya S."/>
            <person name="Butler C.E."/>
            <person name="Messenger L.A."/>
            <person name="Lewis M.D."/>
            <person name="Llewellyn M.S."/>
            <person name="Marinkelle C.J."/>
            <person name="Tyler K.M."/>
            <person name="Miles M.A."/>
            <person name="Andersson B."/>
        </authorList>
    </citation>
    <scope>NUCLEOTIDE SEQUENCE [LARGE SCALE GENOMIC DNA]</scope>
    <source>
        <strain evidence="1 2">B7</strain>
    </source>
</reference>
<organism evidence="1 2">
    <name type="scientific">Trypanosoma cruzi marinkellei</name>
    <dbReference type="NCBI Taxonomy" id="85056"/>
    <lineage>
        <taxon>Eukaryota</taxon>
        <taxon>Discoba</taxon>
        <taxon>Euglenozoa</taxon>
        <taxon>Kinetoplastea</taxon>
        <taxon>Metakinetoplastina</taxon>
        <taxon>Trypanosomatida</taxon>
        <taxon>Trypanosomatidae</taxon>
        <taxon>Trypanosoma</taxon>
        <taxon>Schizotrypanum</taxon>
    </lineage>
</organism>
<protein>
    <submittedName>
        <fullName evidence="1">Uncharacterized protein</fullName>
    </submittedName>
</protein>
<accession>K2N2L3</accession>
<proteinExistence type="predicted"/>
<gene>
    <name evidence="1" type="ORF">MOQ_003980</name>
</gene>
<dbReference type="Proteomes" id="UP000007350">
    <property type="component" value="Unassembled WGS sequence"/>
</dbReference>
<evidence type="ECO:0000313" key="1">
    <source>
        <dbReference type="EMBL" id="EKF32174.1"/>
    </source>
</evidence>